<comment type="caution">
    <text evidence="1">The sequence shown here is derived from an EMBL/GenBank/DDBJ whole genome shotgun (WGS) entry which is preliminary data.</text>
</comment>
<accession>A0A2G2Z2D5</accession>
<protein>
    <recommendedName>
        <fullName evidence="3">FAS1 domain-containing protein</fullName>
    </recommendedName>
</protein>
<dbReference type="STRING" id="4072.A0A2G2Z2D5"/>
<reference evidence="1 2" key="2">
    <citation type="journal article" date="2017" name="Genome Biol.">
        <title>New reference genome sequences of hot pepper reveal the massive evolution of plant disease-resistance genes by retroduplication.</title>
        <authorList>
            <person name="Kim S."/>
            <person name="Park J."/>
            <person name="Yeom S.I."/>
            <person name="Kim Y.M."/>
            <person name="Seo E."/>
            <person name="Kim K.T."/>
            <person name="Kim M.S."/>
            <person name="Lee J.M."/>
            <person name="Cheong K."/>
            <person name="Shin H.S."/>
            <person name="Kim S.B."/>
            <person name="Han K."/>
            <person name="Lee J."/>
            <person name="Park M."/>
            <person name="Lee H.A."/>
            <person name="Lee H.Y."/>
            <person name="Lee Y."/>
            <person name="Oh S."/>
            <person name="Lee J.H."/>
            <person name="Choi E."/>
            <person name="Choi E."/>
            <person name="Lee S.E."/>
            <person name="Jeon J."/>
            <person name="Kim H."/>
            <person name="Choi G."/>
            <person name="Song H."/>
            <person name="Lee J."/>
            <person name="Lee S.C."/>
            <person name="Kwon J.K."/>
            <person name="Lee H.Y."/>
            <person name="Koo N."/>
            <person name="Hong Y."/>
            <person name="Kim R.W."/>
            <person name="Kang W.H."/>
            <person name="Huh J.H."/>
            <person name="Kang B.C."/>
            <person name="Yang T.J."/>
            <person name="Lee Y.H."/>
            <person name="Bennetzen J.L."/>
            <person name="Choi D."/>
        </authorList>
    </citation>
    <scope>NUCLEOTIDE SEQUENCE [LARGE SCALE GENOMIC DNA]</scope>
    <source>
        <strain evidence="2">cv. CM334</strain>
    </source>
</reference>
<gene>
    <name evidence="1" type="ORF">T459_19702</name>
</gene>
<reference evidence="1 2" key="1">
    <citation type="journal article" date="2014" name="Nat. Genet.">
        <title>Genome sequence of the hot pepper provides insights into the evolution of pungency in Capsicum species.</title>
        <authorList>
            <person name="Kim S."/>
            <person name="Park M."/>
            <person name="Yeom S.I."/>
            <person name="Kim Y.M."/>
            <person name="Lee J.M."/>
            <person name="Lee H.A."/>
            <person name="Seo E."/>
            <person name="Choi J."/>
            <person name="Cheong K."/>
            <person name="Kim K.T."/>
            <person name="Jung K."/>
            <person name="Lee G.W."/>
            <person name="Oh S.K."/>
            <person name="Bae C."/>
            <person name="Kim S.B."/>
            <person name="Lee H.Y."/>
            <person name="Kim S.Y."/>
            <person name="Kim M.S."/>
            <person name="Kang B.C."/>
            <person name="Jo Y.D."/>
            <person name="Yang H.B."/>
            <person name="Jeong H.J."/>
            <person name="Kang W.H."/>
            <person name="Kwon J.K."/>
            <person name="Shin C."/>
            <person name="Lim J.Y."/>
            <person name="Park J.H."/>
            <person name="Huh J.H."/>
            <person name="Kim J.S."/>
            <person name="Kim B.D."/>
            <person name="Cohen O."/>
            <person name="Paran I."/>
            <person name="Suh M.C."/>
            <person name="Lee S.B."/>
            <person name="Kim Y.K."/>
            <person name="Shin Y."/>
            <person name="Noh S.J."/>
            <person name="Park J."/>
            <person name="Seo Y.S."/>
            <person name="Kwon S.Y."/>
            <person name="Kim H.A."/>
            <person name="Park J.M."/>
            <person name="Kim H.J."/>
            <person name="Choi S.B."/>
            <person name="Bosland P.W."/>
            <person name="Reeves G."/>
            <person name="Jo S.H."/>
            <person name="Lee B.W."/>
            <person name="Cho H.T."/>
            <person name="Choi H.S."/>
            <person name="Lee M.S."/>
            <person name="Yu Y."/>
            <person name="Do Choi Y."/>
            <person name="Park B.S."/>
            <person name="van Deynze A."/>
            <person name="Ashrafi H."/>
            <person name="Hill T."/>
            <person name="Kim W.T."/>
            <person name="Pai H.S."/>
            <person name="Ahn H.K."/>
            <person name="Yeam I."/>
            <person name="Giovannoni J.J."/>
            <person name="Rose J.K."/>
            <person name="Sorensen I."/>
            <person name="Lee S.J."/>
            <person name="Kim R.W."/>
            <person name="Choi I.Y."/>
            <person name="Choi B.S."/>
            <person name="Lim J.S."/>
            <person name="Lee Y.H."/>
            <person name="Choi D."/>
        </authorList>
    </citation>
    <scope>NUCLEOTIDE SEQUENCE [LARGE SCALE GENOMIC DNA]</scope>
    <source>
        <strain evidence="2">cv. CM334</strain>
    </source>
</reference>
<sequence>MGTFSIANKSHSVLDGIIQDTANLNFGFVSSPPPLLERIVRFHIMPKRYTFMELAFLPDVSLLKTLAPGLNAAISKSNCSPLLVIDGVEMTAPDIFVSEKFDIHGMTRHFELENISFLSFCQ</sequence>
<evidence type="ECO:0000313" key="2">
    <source>
        <dbReference type="Proteomes" id="UP000222542"/>
    </source>
</evidence>
<proteinExistence type="predicted"/>
<dbReference type="AlphaFoldDB" id="A0A2G2Z2D5"/>
<evidence type="ECO:0000313" key="1">
    <source>
        <dbReference type="EMBL" id="PHT76180.1"/>
    </source>
</evidence>
<name>A0A2G2Z2D5_CAPAN</name>
<dbReference type="Gramene" id="PHT76180">
    <property type="protein sequence ID" value="PHT76180"/>
    <property type="gene ID" value="T459_19702"/>
</dbReference>
<keyword evidence="2" id="KW-1185">Reference proteome</keyword>
<organism evidence="1 2">
    <name type="scientific">Capsicum annuum</name>
    <name type="common">Capsicum pepper</name>
    <dbReference type="NCBI Taxonomy" id="4072"/>
    <lineage>
        <taxon>Eukaryota</taxon>
        <taxon>Viridiplantae</taxon>
        <taxon>Streptophyta</taxon>
        <taxon>Embryophyta</taxon>
        <taxon>Tracheophyta</taxon>
        <taxon>Spermatophyta</taxon>
        <taxon>Magnoliopsida</taxon>
        <taxon>eudicotyledons</taxon>
        <taxon>Gunneridae</taxon>
        <taxon>Pentapetalae</taxon>
        <taxon>asterids</taxon>
        <taxon>lamiids</taxon>
        <taxon>Solanales</taxon>
        <taxon>Solanaceae</taxon>
        <taxon>Solanoideae</taxon>
        <taxon>Capsiceae</taxon>
        <taxon>Capsicum</taxon>
    </lineage>
</organism>
<evidence type="ECO:0008006" key="3">
    <source>
        <dbReference type="Google" id="ProtNLM"/>
    </source>
</evidence>
<dbReference type="Proteomes" id="UP000222542">
    <property type="component" value="Unassembled WGS sequence"/>
</dbReference>
<dbReference type="EMBL" id="AYRZ02000007">
    <property type="protein sequence ID" value="PHT76180.1"/>
    <property type="molecule type" value="Genomic_DNA"/>
</dbReference>